<dbReference type="InterPro" id="IPR036515">
    <property type="entry name" value="Transposase_17_sf"/>
</dbReference>
<dbReference type="SUPFAM" id="SSF143422">
    <property type="entry name" value="Transposase IS200-like"/>
    <property type="match status" value="1"/>
</dbReference>
<proteinExistence type="predicted"/>
<dbReference type="Proteomes" id="UP000320672">
    <property type="component" value="Chromosome"/>
</dbReference>
<dbReference type="GO" id="GO:0006313">
    <property type="term" value="P:DNA transposition"/>
    <property type="evidence" value="ECO:0007669"/>
    <property type="project" value="InterPro"/>
</dbReference>
<dbReference type="Gene3D" id="3.30.70.1290">
    <property type="entry name" value="Transposase IS200-like"/>
    <property type="match status" value="1"/>
</dbReference>
<evidence type="ECO:0000259" key="1">
    <source>
        <dbReference type="SMART" id="SM01321"/>
    </source>
</evidence>
<dbReference type="KEGG" id="rml:FF011L_50170"/>
<dbReference type="GO" id="GO:0004803">
    <property type="term" value="F:transposase activity"/>
    <property type="evidence" value="ECO:0007669"/>
    <property type="project" value="InterPro"/>
</dbReference>
<dbReference type="NCBIfam" id="NF047646">
    <property type="entry name" value="REP_Tyr_transpos"/>
    <property type="match status" value="1"/>
</dbReference>
<evidence type="ECO:0000313" key="3">
    <source>
        <dbReference type="Proteomes" id="UP000320672"/>
    </source>
</evidence>
<gene>
    <name evidence="2" type="ORF">FF011L_50170</name>
</gene>
<dbReference type="RefSeq" id="WP_145354385.1">
    <property type="nucleotide sequence ID" value="NZ_CP036262.1"/>
</dbReference>
<dbReference type="InterPro" id="IPR002686">
    <property type="entry name" value="Transposase_17"/>
</dbReference>
<name>A0A517MMU6_9BACT</name>
<dbReference type="Pfam" id="PF01797">
    <property type="entry name" value="Y1_Tnp"/>
    <property type="match status" value="1"/>
</dbReference>
<dbReference type="GO" id="GO:0043565">
    <property type="term" value="F:sequence-specific DNA binding"/>
    <property type="evidence" value="ECO:0007669"/>
    <property type="project" value="TreeGrafter"/>
</dbReference>
<feature type="domain" description="Transposase IS200-like" evidence="1">
    <location>
        <begin position="9"/>
        <end position="137"/>
    </location>
</feature>
<dbReference type="SMART" id="SM01321">
    <property type="entry name" value="Y1_Tnp"/>
    <property type="match status" value="1"/>
</dbReference>
<dbReference type="PANTHER" id="PTHR36966">
    <property type="entry name" value="REP-ASSOCIATED TYROSINE TRANSPOSASE"/>
    <property type="match status" value="1"/>
</dbReference>
<dbReference type="EMBL" id="CP036262">
    <property type="protein sequence ID" value="QDS96209.1"/>
    <property type="molecule type" value="Genomic_DNA"/>
</dbReference>
<accession>A0A517MMU6</accession>
<dbReference type="AlphaFoldDB" id="A0A517MMU6"/>
<dbReference type="InterPro" id="IPR052715">
    <property type="entry name" value="RAYT_transposase"/>
</dbReference>
<sequence>MSDYRRYFVPGGTFFFTVVTYGRRPILTTDDGREFLRNSLTSVRKRHPFLLVANVLLPDHWHLIMQLPSGDDRYSLRMKQIKAKFTDQWLEAELPEPVVTESQRKRGERGIWQPRYWEHTVRDEADLERCADYVHWNPRKHKLVDRVRDWQWSSFHRFVRLGQYDIDWGGTAPGGVEDDWGE</sequence>
<reference evidence="2 3" key="1">
    <citation type="submission" date="2019-02" db="EMBL/GenBank/DDBJ databases">
        <title>Deep-cultivation of Planctomycetes and their phenomic and genomic characterization uncovers novel biology.</title>
        <authorList>
            <person name="Wiegand S."/>
            <person name="Jogler M."/>
            <person name="Boedeker C."/>
            <person name="Pinto D."/>
            <person name="Vollmers J."/>
            <person name="Rivas-Marin E."/>
            <person name="Kohn T."/>
            <person name="Peeters S.H."/>
            <person name="Heuer A."/>
            <person name="Rast P."/>
            <person name="Oberbeckmann S."/>
            <person name="Bunk B."/>
            <person name="Jeske O."/>
            <person name="Meyerdierks A."/>
            <person name="Storesund J.E."/>
            <person name="Kallscheuer N."/>
            <person name="Luecker S."/>
            <person name="Lage O.M."/>
            <person name="Pohl T."/>
            <person name="Merkel B.J."/>
            <person name="Hornburger P."/>
            <person name="Mueller R.-W."/>
            <person name="Bruemmer F."/>
            <person name="Labrenz M."/>
            <person name="Spormann A.M."/>
            <person name="Op den Camp H."/>
            <person name="Overmann J."/>
            <person name="Amann R."/>
            <person name="Jetten M.S.M."/>
            <person name="Mascher T."/>
            <person name="Medema M.H."/>
            <person name="Devos D.P."/>
            <person name="Kaster A.-K."/>
            <person name="Ovreas L."/>
            <person name="Rohde M."/>
            <person name="Galperin M.Y."/>
            <person name="Jogler C."/>
        </authorList>
    </citation>
    <scope>NUCLEOTIDE SEQUENCE [LARGE SCALE GENOMIC DNA]</scope>
    <source>
        <strain evidence="2 3">FF011L</strain>
    </source>
</reference>
<dbReference type="OrthoDB" id="277009at2"/>
<dbReference type="PANTHER" id="PTHR36966:SF1">
    <property type="entry name" value="REP-ASSOCIATED TYROSINE TRANSPOSASE"/>
    <property type="match status" value="1"/>
</dbReference>
<keyword evidence="3" id="KW-1185">Reference proteome</keyword>
<organism evidence="2 3">
    <name type="scientific">Roseimaritima multifibrata</name>
    <dbReference type="NCBI Taxonomy" id="1930274"/>
    <lineage>
        <taxon>Bacteria</taxon>
        <taxon>Pseudomonadati</taxon>
        <taxon>Planctomycetota</taxon>
        <taxon>Planctomycetia</taxon>
        <taxon>Pirellulales</taxon>
        <taxon>Pirellulaceae</taxon>
        <taxon>Roseimaritima</taxon>
    </lineage>
</organism>
<evidence type="ECO:0000313" key="2">
    <source>
        <dbReference type="EMBL" id="QDS96209.1"/>
    </source>
</evidence>
<protein>
    <submittedName>
        <fullName evidence="2">Transposase IS200 like protein</fullName>
    </submittedName>
</protein>